<dbReference type="Pfam" id="PF03610">
    <property type="entry name" value="EIIA-man"/>
    <property type="match status" value="1"/>
</dbReference>
<dbReference type="NCBIfam" id="TIGR02364">
    <property type="entry name" value="dha_pts"/>
    <property type="match status" value="1"/>
</dbReference>
<dbReference type="PROSITE" id="PS51096">
    <property type="entry name" value="PTS_EIIA_TYPE_4"/>
    <property type="match status" value="1"/>
</dbReference>
<feature type="domain" description="PTS EIIA type-4" evidence="8">
    <location>
        <begin position="1"/>
        <end position="135"/>
    </location>
</feature>
<keyword evidence="7" id="KW-0175">Coiled coil</keyword>
<evidence type="ECO:0000256" key="2">
    <source>
        <dbReference type="ARBA" id="ARBA00002788"/>
    </source>
</evidence>
<dbReference type="Pfam" id="PF05524">
    <property type="entry name" value="PEP-utilisers_N"/>
    <property type="match status" value="1"/>
</dbReference>
<dbReference type="InterPro" id="IPR004701">
    <property type="entry name" value="PTS_EIIA_man-typ"/>
</dbReference>
<evidence type="ECO:0000256" key="3">
    <source>
        <dbReference type="ARBA" id="ARBA00007837"/>
    </source>
</evidence>
<gene>
    <name evidence="10" type="primary">dhaM</name>
    <name evidence="10" type="ORF">JRA39_002520</name>
</gene>
<dbReference type="Gene3D" id="3.30.1340.10">
    <property type="entry name" value="HPr-like"/>
    <property type="match status" value="1"/>
</dbReference>
<dbReference type="InterPro" id="IPR008731">
    <property type="entry name" value="PTS_EIN"/>
</dbReference>
<accession>A0AAI9I262</accession>
<keyword evidence="10" id="KW-0418">Kinase</keyword>
<dbReference type="InterPro" id="IPR000032">
    <property type="entry name" value="HPr-like"/>
</dbReference>
<dbReference type="NCBIfam" id="TIGR01003">
    <property type="entry name" value="PTS_HPr_family"/>
    <property type="match status" value="1"/>
</dbReference>
<dbReference type="PROSITE" id="PS51350">
    <property type="entry name" value="PTS_HPR_DOM"/>
    <property type="match status" value="1"/>
</dbReference>
<comment type="caution">
    <text evidence="10">The sequence shown here is derived from an EMBL/GenBank/DDBJ whole genome shotgun (WGS) entry which is preliminary data.</text>
</comment>
<dbReference type="Gene3D" id="1.10.274.10">
    <property type="entry name" value="PtsI, HPr-binding domain"/>
    <property type="match status" value="1"/>
</dbReference>
<evidence type="ECO:0000256" key="6">
    <source>
        <dbReference type="ARBA" id="ARBA00046577"/>
    </source>
</evidence>
<keyword evidence="5" id="KW-0808">Transferase</keyword>
<dbReference type="EC" id="2.7.1.121" evidence="4"/>
<dbReference type="Gene3D" id="3.50.30.10">
    <property type="entry name" value="Phosphohistidine domain"/>
    <property type="match status" value="1"/>
</dbReference>
<dbReference type="InterPro" id="IPR039643">
    <property type="entry name" value="DhaM"/>
</dbReference>
<dbReference type="InterPro" id="IPR035895">
    <property type="entry name" value="HPr-like_sf"/>
</dbReference>
<dbReference type="InterPro" id="IPR012844">
    <property type="entry name" value="DhaM_N"/>
</dbReference>
<evidence type="ECO:0000256" key="7">
    <source>
        <dbReference type="SAM" id="Coils"/>
    </source>
</evidence>
<dbReference type="Pfam" id="PF00381">
    <property type="entry name" value="PTS-HPr"/>
    <property type="match status" value="1"/>
</dbReference>
<evidence type="ECO:0000256" key="1">
    <source>
        <dbReference type="ARBA" id="ARBA00001113"/>
    </source>
</evidence>
<evidence type="ECO:0000256" key="5">
    <source>
        <dbReference type="ARBA" id="ARBA00022679"/>
    </source>
</evidence>
<dbReference type="GO" id="GO:0016020">
    <property type="term" value="C:membrane"/>
    <property type="evidence" value="ECO:0007669"/>
    <property type="project" value="InterPro"/>
</dbReference>
<comment type="catalytic activity">
    <reaction evidence="1">
        <text>dihydroxyacetone + phosphoenolpyruvate = dihydroxyacetone phosphate + pyruvate</text>
        <dbReference type="Rhea" id="RHEA:18381"/>
        <dbReference type="ChEBI" id="CHEBI:15361"/>
        <dbReference type="ChEBI" id="CHEBI:16016"/>
        <dbReference type="ChEBI" id="CHEBI:57642"/>
        <dbReference type="ChEBI" id="CHEBI:58702"/>
        <dbReference type="EC" id="2.7.1.121"/>
    </reaction>
</comment>
<dbReference type="InterPro" id="IPR008279">
    <property type="entry name" value="PEP-util_enz_mobile_dom"/>
</dbReference>
<organism evidence="10">
    <name type="scientific">Providencia stuartii</name>
    <dbReference type="NCBI Taxonomy" id="588"/>
    <lineage>
        <taxon>Bacteria</taxon>
        <taxon>Pseudomonadati</taxon>
        <taxon>Pseudomonadota</taxon>
        <taxon>Gammaproteobacteria</taxon>
        <taxon>Enterobacterales</taxon>
        <taxon>Morganellaceae</taxon>
        <taxon>Providencia</taxon>
    </lineage>
</organism>
<dbReference type="GO" id="GO:0047324">
    <property type="term" value="F:phosphoenolpyruvate-glycerone phosphotransferase activity"/>
    <property type="evidence" value="ECO:0007669"/>
    <property type="project" value="UniProtKB-EC"/>
</dbReference>
<dbReference type="EMBL" id="AAZDVE040000019">
    <property type="protein sequence ID" value="EMP9433451.1"/>
    <property type="molecule type" value="Genomic_DNA"/>
</dbReference>
<protein>
    <recommendedName>
        <fullName evidence="4">phosphoenolpyruvate--glycerone phosphotransferase</fullName>
        <ecNumber evidence="4">2.7.1.121</ecNumber>
    </recommendedName>
</protein>
<dbReference type="SUPFAM" id="SSF47831">
    <property type="entry name" value="Enzyme I of the PEP:sugar phosphotransferase system HPr-binding (sub)domain"/>
    <property type="match status" value="1"/>
</dbReference>
<dbReference type="GO" id="GO:0019563">
    <property type="term" value="P:glycerol catabolic process"/>
    <property type="evidence" value="ECO:0007669"/>
    <property type="project" value="InterPro"/>
</dbReference>
<dbReference type="NCBIfam" id="NF008478">
    <property type="entry name" value="PRK11377.1"/>
    <property type="match status" value="1"/>
</dbReference>
<evidence type="ECO:0000313" key="10">
    <source>
        <dbReference type="EMBL" id="EMP9433451.1"/>
    </source>
</evidence>
<dbReference type="InterPro" id="IPR036637">
    <property type="entry name" value="Phosphohistidine_dom_sf"/>
</dbReference>
<dbReference type="GO" id="GO:0009401">
    <property type="term" value="P:phosphoenolpyruvate-dependent sugar phosphotransferase system"/>
    <property type="evidence" value="ECO:0007669"/>
    <property type="project" value="InterPro"/>
</dbReference>
<proteinExistence type="inferred from homology"/>
<dbReference type="SUPFAM" id="SSF55594">
    <property type="entry name" value="HPr-like"/>
    <property type="match status" value="1"/>
</dbReference>
<reference evidence="10" key="1">
    <citation type="submission" date="2024-02" db="EMBL/GenBank/DDBJ databases">
        <authorList>
            <consortium name="Clinical and Environmental Microbiology Branch: Whole genome sequencing antimicrobial resistance pathogens in the healthcare setting"/>
        </authorList>
    </citation>
    <scope>NUCLEOTIDE SEQUENCE</scope>
    <source>
        <strain evidence="10">2020GO-00142</strain>
    </source>
</reference>
<dbReference type="PANTHER" id="PTHR38594:SF1">
    <property type="entry name" value="PEP-DEPENDENT DIHYDROXYACETONE KINASE, PHOSPHORYL DONOR SUBUNIT DHAM"/>
    <property type="match status" value="1"/>
</dbReference>
<dbReference type="Gene3D" id="3.40.50.510">
    <property type="entry name" value="Phosphotransferase system, mannose-type IIA component"/>
    <property type="match status" value="1"/>
</dbReference>
<dbReference type="SUPFAM" id="SSF52009">
    <property type="entry name" value="Phosphohistidine domain"/>
    <property type="match status" value="1"/>
</dbReference>
<name>A0AAI9I262_PROST</name>
<dbReference type="CDD" id="cd00367">
    <property type="entry name" value="PTS-HPr_like"/>
    <property type="match status" value="1"/>
</dbReference>
<feature type="coiled-coil region" evidence="7">
    <location>
        <begin position="280"/>
        <end position="314"/>
    </location>
</feature>
<evidence type="ECO:0000259" key="8">
    <source>
        <dbReference type="PROSITE" id="PS51096"/>
    </source>
</evidence>
<dbReference type="AlphaFoldDB" id="A0AAI9I262"/>
<dbReference type="PRINTS" id="PR00107">
    <property type="entry name" value="PHOSPHOCPHPR"/>
</dbReference>
<feature type="domain" description="HPr" evidence="9">
    <location>
        <begin position="156"/>
        <end position="243"/>
    </location>
</feature>
<comment type="similarity">
    <text evidence="3">Belongs to the PEP-utilizing enzyme family.</text>
</comment>
<dbReference type="Pfam" id="PF00391">
    <property type="entry name" value="PEP-utilizers"/>
    <property type="match status" value="1"/>
</dbReference>
<evidence type="ECO:0000259" key="9">
    <source>
        <dbReference type="PROSITE" id="PS51350"/>
    </source>
</evidence>
<dbReference type="InterPro" id="IPR036618">
    <property type="entry name" value="PtsI_HPr-bd_sf"/>
</dbReference>
<comment type="function">
    <text evidence="2">Component of the dihydroxyacetone kinase complex, which is responsible for the phosphoenolpyruvate (PEP)-dependent phosphorylation of dihydroxyacetone. DhaM serves as the phosphoryl donor. Is phosphorylated by phosphoenolpyruvate in an EI- and HPr-dependent reaction, and a phosphorelay system on histidine residues finally leads to phosphoryl transfer to DhaL and dihydroxyacetone.</text>
</comment>
<sequence>MIGLIIVSHSKLLADGVLQLVEQIQNKQHCQIITAAGVDDDTHPIGTDAVKVMEAIETLADATAIILLMDLGSALLSAETALDLIDAELAKKVHLCSAPLVEGAIAITASASTGTSIDTILNEARQALYPKQQQLNEANDITEKETPAPSSFSEKAMMTEWLVQNPSGLHIRPAAKLATLLSGFKAKLELQNNEKRADAKSMNQIALLQVHQGDKIRLIAEGVDSQEAIDAFNQLAQQHFGDNISTSNANSLIGKAAYVPSVTGFAYHIPENSKLCTFFYQGSKHELETATQAIKRLQRQLNTLADSLAETYGKEIANIFHGHSVLLDDDDLIDSIKQKIEHESITAYDAISQVFSEISEQYQQLDDDYLQARFIDIDDLKNQLLMSISSASSSPLVLSEPTILLTHHLGPSELLHYNNANVVGIALAQGSPYSHTCIIATKMGIPILVNLGEKIDEIPENAKLTLSVATETLTIGAPISA</sequence>
<dbReference type="InterPro" id="IPR036662">
    <property type="entry name" value="PTS_EIIA_man-typ_sf"/>
</dbReference>
<evidence type="ECO:0000256" key="4">
    <source>
        <dbReference type="ARBA" id="ARBA00012095"/>
    </source>
</evidence>
<dbReference type="PANTHER" id="PTHR38594">
    <property type="entry name" value="PEP-DEPENDENT DIHYDROXYACETONE KINASE, PHOSPHORYL DONOR SUBUNIT DHAM"/>
    <property type="match status" value="1"/>
</dbReference>
<dbReference type="SUPFAM" id="SSF53062">
    <property type="entry name" value="PTS system fructose IIA component-like"/>
    <property type="match status" value="1"/>
</dbReference>
<comment type="subunit">
    <text evidence="6">Homodimer. The dihydroxyacetone kinase complex is composed of a homodimer of DhaM, a homodimer of DhaK and the subunit DhaL.</text>
</comment>